<protein>
    <recommendedName>
        <fullName evidence="9">NADH-ubiquinone oxidoreductase 213 kDa subunit</fullName>
    </recommendedName>
</protein>
<keyword evidence="8" id="KW-1185">Reference proteome</keyword>
<proteinExistence type="predicted"/>
<gene>
    <name evidence="7" type="ORF">K458DRAFT_300369</name>
</gene>
<evidence type="ECO:0000256" key="3">
    <source>
        <dbReference type="ARBA" id="ARBA00022792"/>
    </source>
</evidence>
<keyword evidence="6" id="KW-0472">Membrane</keyword>
<evidence type="ECO:0000256" key="1">
    <source>
        <dbReference type="ARBA" id="ARBA00004448"/>
    </source>
</evidence>
<reference evidence="7" key="1">
    <citation type="journal article" date="2020" name="Stud. Mycol.">
        <title>101 Dothideomycetes genomes: a test case for predicting lifestyles and emergence of pathogens.</title>
        <authorList>
            <person name="Haridas S."/>
            <person name="Albert R."/>
            <person name="Binder M."/>
            <person name="Bloem J."/>
            <person name="Labutti K."/>
            <person name="Salamov A."/>
            <person name="Andreopoulos B."/>
            <person name="Baker S."/>
            <person name="Barry K."/>
            <person name="Bills G."/>
            <person name="Bluhm B."/>
            <person name="Cannon C."/>
            <person name="Castanera R."/>
            <person name="Culley D."/>
            <person name="Daum C."/>
            <person name="Ezra D."/>
            <person name="Gonzalez J."/>
            <person name="Henrissat B."/>
            <person name="Kuo A."/>
            <person name="Liang C."/>
            <person name="Lipzen A."/>
            <person name="Lutzoni F."/>
            <person name="Magnuson J."/>
            <person name="Mondo S."/>
            <person name="Nolan M."/>
            <person name="Ohm R."/>
            <person name="Pangilinan J."/>
            <person name="Park H.-J."/>
            <person name="Ramirez L."/>
            <person name="Alfaro M."/>
            <person name="Sun H."/>
            <person name="Tritt A."/>
            <person name="Yoshinaga Y."/>
            <person name="Zwiers L.-H."/>
            <person name="Turgeon B."/>
            <person name="Goodwin S."/>
            <person name="Spatafora J."/>
            <person name="Crous P."/>
            <person name="Grigoriev I."/>
        </authorList>
    </citation>
    <scope>NUCLEOTIDE SEQUENCE</scope>
    <source>
        <strain evidence="7">CBS 122367</strain>
    </source>
</reference>
<dbReference type="OrthoDB" id="1913277at2759"/>
<keyword evidence="5" id="KW-0496">Mitochondrion</keyword>
<dbReference type="AlphaFoldDB" id="A0A6G1J6G3"/>
<dbReference type="GO" id="GO:0006120">
    <property type="term" value="P:mitochondrial electron transport, NADH to ubiquinone"/>
    <property type="evidence" value="ECO:0007669"/>
    <property type="project" value="InterPro"/>
</dbReference>
<comment type="subcellular location">
    <subcellularLocation>
        <location evidence="1">Mitochondrion inner membrane</location>
        <topology evidence="1">Multi-pass membrane protein</topology>
    </subcellularLocation>
</comment>
<evidence type="ECO:0000256" key="2">
    <source>
        <dbReference type="ARBA" id="ARBA00022692"/>
    </source>
</evidence>
<evidence type="ECO:0000313" key="8">
    <source>
        <dbReference type="Proteomes" id="UP000799291"/>
    </source>
</evidence>
<sequence>MADAHDVFHPHDTLANTGNTTLKTTACGAIFAGVQNTLRKQNVGAMGIFTRSGGIIALYAGVGVAYQFTHDATANLRQKDDCYNEALAGFAAGSAVGVARRSLPFMVGAGVAFGTAMAAYRYTNGLAGYRYSDNDEDDVERKEEQRKVRRRPLSETIQQLGEGRGIYAPGWEERRRERLLAKYGVDVNEAKEAFQKTNIDPAATL</sequence>
<evidence type="ECO:0008006" key="9">
    <source>
        <dbReference type="Google" id="ProtNLM"/>
    </source>
</evidence>
<dbReference type="EMBL" id="MU005578">
    <property type="protein sequence ID" value="KAF2685801.1"/>
    <property type="molecule type" value="Genomic_DNA"/>
</dbReference>
<organism evidence="7 8">
    <name type="scientific">Lentithecium fluviatile CBS 122367</name>
    <dbReference type="NCBI Taxonomy" id="1168545"/>
    <lineage>
        <taxon>Eukaryota</taxon>
        <taxon>Fungi</taxon>
        <taxon>Dikarya</taxon>
        <taxon>Ascomycota</taxon>
        <taxon>Pezizomycotina</taxon>
        <taxon>Dothideomycetes</taxon>
        <taxon>Pleosporomycetidae</taxon>
        <taxon>Pleosporales</taxon>
        <taxon>Massarineae</taxon>
        <taxon>Lentitheciaceae</taxon>
        <taxon>Lentithecium</taxon>
    </lineage>
</organism>
<evidence type="ECO:0000256" key="4">
    <source>
        <dbReference type="ARBA" id="ARBA00022989"/>
    </source>
</evidence>
<dbReference type="InterPro" id="IPR039205">
    <property type="entry name" value="NDUFA11"/>
</dbReference>
<dbReference type="Proteomes" id="UP000799291">
    <property type="component" value="Unassembled WGS sequence"/>
</dbReference>
<name>A0A6G1J6G3_9PLEO</name>
<accession>A0A6G1J6G3</accession>
<keyword evidence="4" id="KW-1133">Transmembrane helix</keyword>
<dbReference type="GO" id="GO:0045271">
    <property type="term" value="C:respiratory chain complex I"/>
    <property type="evidence" value="ECO:0007669"/>
    <property type="project" value="InterPro"/>
</dbReference>
<evidence type="ECO:0000313" key="7">
    <source>
        <dbReference type="EMBL" id="KAF2685801.1"/>
    </source>
</evidence>
<dbReference type="PANTHER" id="PTHR21382:SF1">
    <property type="entry name" value="NADH DEHYDROGENASE [UBIQUINONE] 1 ALPHA SUBCOMPLEX SUBUNIT 11"/>
    <property type="match status" value="1"/>
</dbReference>
<evidence type="ECO:0000256" key="6">
    <source>
        <dbReference type="ARBA" id="ARBA00023136"/>
    </source>
</evidence>
<keyword evidence="2" id="KW-0812">Transmembrane</keyword>
<keyword evidence="3" id="KW-0999">Mitochondrion inner membrane</keyword>
<dbReference type="PANTHER" id="PTHR21382">
    <property type="entry name" value="NADH-UBIQUINONE OXIDOREDUCTASE SUBUNIT"/>
    <property type="match status" value="1"/>
</dbReference>
<dbReference type="GO" id="GO:0005743">
    <property type="term" value="C:mitochondrial inner membrane"/>
    <property type="evidence" value="ECO:0007669"/>
    <property type="project" value="UniProtKB-SubCell"/>
</dbReference>
<evidence type="ECO:0000256" key="5">
    <source>
        <dbReference type="ARBA" id="ARBA00023128"/>
    </source>
</evidence>